<keyword evidence="1" id="KW-0812">Transmembrane</keyword>
<reference evidence="2" key="1">
    <citation type="submission" date="2013-04" db="EMBL/GenBank/DDBJ databases">
        <title>Genome sequence of Chlamydia psittaci 10_881_SC42.</title>
        <authorList>
            <person name="Huot-Creasy H."/>
            <person name="McCracken C.L."/>
            <person name="Humphries M."/>
            <person name="Sachse K."/>
            <person name="Laroucau K."/>
            <person name="Bavoil P."/>
            <person name="Myers G.S."/>
        </authorList>
    </citation>
    <scope>NUCLEOTIDE SEQUENCE [LARGE SCALE GENOMIC DNA]</scope>
    <source>
        <strain evidence="2">10_881_SC42</strain>
    </source>
</reference>
<keyword evidence="1" id="KW-1133">Transmembrane helix</keyword>
<organism evidence="2 3">
    <name type="scientific">Chlamydia avium</name>
    <dbReference type="NCBI Taxonomy" id="1457141"/>
    <lineage>
        <taxon>Bacteria</taxon>
        <taxon>Pseudomonadati</taxon>
        <taxon>Chlamydiota</taxon>
        <taxon>Chlamydiia</taxon>
        <taxon>Chlamydiales</taxon>
        <taxon>Chlamydiaceae</taxon>
        <taxon>Chlamydia/Chlamydophila group</taxon>
        <taxon>Chlamydia</taxon>
    </lineage>
</organism>
<evidence type="ECO:0000256" key="1">
    <source>
        <dbReference type="SAM" id="Phobius"/>
    </source>
</evidence>
<protein>
    <recommendedName>
        <fullName evidence="4">Inclusion membrane protein</fullName>
    </recommendedName>
</protein>
<feature type="transmembrane region" description="Helical" evidence="1">
    <location>
        <begin position="28"/>
        <end position="51"/>
    </location>
</feature>
<feature type="transmembrane region" description="Helical" evidence="1">
    <location>
        <begin position="58"/>
        <end position="81"/>
    </location>
</feature>
<keyword evidence="3" id="KW-1185">Reference proteome</keyword>
<dbReference type="Proteomes" id="UP000014821">
    <property type="component" value="Unassembled WGS sequence"/>
</dbReference>
<accession>A0ABP2X5X4</accession>
<dbReference type="EMBL" id="ATND01000002">
    <property type="protein sequence ID" value="EPP38052.1"/>
    <property type="molecule type" value="Genomic_DNA"/>
</dbReference>
<keyword evidence="1" id="KW-0472">Membrane</keyword>
<evidence type="ECO:0000313" key="3">
    <source>
        <dbReference type="Proteomes" id="UP000014821"/>
    </source>
</evidence>
<evidence type="ECO:0008006" key="4">
    <source>
        <dbReference type="Google" id="ProtNLM"/>
    </source>
</evidence>
<name>A0ABP2X5X4_9CHLA</name>
<evidence type="ECO:0000313" key="2">
    <source>
        <dbReference type="EMBL" id="EPP38052.1"/>
    </source>
</evidence>
<gene>
    <name evidence="2" type="ORF">CP10881SC42_0578</name>
</gene>
<proteinExistence type="predicted"/>
<sequence length="96" mass="10656">MSLSVGNCFSPQVKVESTQVTLSRCLKILSLVITLLSLAVIVLVAYGLFVVPLISTQLVIRIVSASITLVALVCSCVQYYFLHRYEKLLFDSRNFV</sequence>
<dbReference type="RefSeq" id="WP_020356053.1">
    <property type="nucleotide sequence ID" value="NZ_KE360587.1"/>
</dbReference>
<comment type="caution">
    <text evidence="2">The sequence shown here is derived from an EMBL/GenBank/DDBJ whole genome shotgun (WGS) entry which is preliminary data.</text>
</comment>